<dbReference type="CDD" id="cd05569">
    <property type="entry name" value="PTS_IIB_fructose"/>
    <property type="match status" value="1"/>
</dbReference>
<dbReference type="GO" id="GO:0005351">
    <property type="term" value="F:carbohydrate:proton symporter activity"/>
    <property type="evidence" value="ECO:0007669"/>
    <property type="project" value="InterPro"/>
</dbReference>
<dbReference type="PROSITE" id="PS51094">
    <property type="entry name" value="PTS_EIIA_TYPE_2"/>
    <property type="match status" value="1"/>
</dbReference>
<keyword evidence="3" id="KW-0813">Transport</keyword>
<dbReference type="PANTHER" id="PTHR30505:SF28">
    <property type="entry name" value="PTS SYSTEM 2-O-ALPHA-MANNOSYL-D-GLYCERATE-SPECIFIC EIIABC COMPONENT"/>
    <property type="match status" value="1"/>
</dbReference>
<keyword evidence="5" id="KW-0597">Phosphoprotein</keyword>
<keyword evidence="9 12" id="KW-0812">Transmembrane</keyword>
<dbReference type="InterPro" id="IPR006327">
    <property type="entry name" value="PTS_IIC_fruc"/>
</dbReference>
<dbReference type="eggNOG" id="COG1445">
    <property type="taxonomic scope" value="Bacteria"/>
</dbReference>
<comment type="caution">
    <text evidence="16">The sequence shown here is derived from an EMBL/GenBank/DDBJ whole genome shotgun (WGS) entry which is preliminary data.</text>
</comment>
<name>K6DCN3_9BACI</name>
<feature type="transmembrane region" description="Helical" evidence="12">
    <location>
        <begin position="298"/>
        <end position="317"/>
    </location>
</feature>
<dbReference type="InterPro" id="IPR013011">
    <property type="entry name" value="PTS_EIIB_2"/>
</dbReference>
<dbReference type="InterPro" id="IPR002178">
    <property type="entry name" value="PTS_EIIA_type-2_dom"/>
</dbReference>
<dbReference type="Gene3D" id="3.40.930.10">
    <property type="entry name" value="Mannitol-specific EII, Chain A"/>
    <property type="match status" value="1"/>
</dbReference>
<keyword evidence="17" id="KW-1185">Reference proteome</keyword>
<dbReference type="STRING" id="1117379.BABA_18762"/>
<dbReference type="PANTHER" id="PTHR30505">
    <property type="entry name" value="FRUCTOSE-LIKE PERMEASE"/>
    <property type="match status" value="1"/>
</dbReference>
<feature type="transmembrane region" description="Helical" evidence="12">
    <location>
        <begin position="555"/>
        <end position="575"/>
    </location>
</feature>
<dbReference type="InterPro" id="IPR013014">
    <property type="entry name" value="PTS_EIIC_2"/>
</dbReference>
<dbReference type="Pfam" id="PF00359">
    <property type="entry name" value="PTS_EIIA_2"/>
    <property type="match status" value="1"/>
</dbReference>
<evidence type="ECO:0000256" key="3">
    <source>
        <dbReference type="ARBA" id="ARBA00022448"/>
    </source>
</evidence>
<feature type="domain" description="PTS EIIC type-2" evidence="15">
    <location>
        <begin position="287"/>
        <end position="622"/>
    </location>
</feature>
<dbReference type="eggNOG" id="COG1299">
    <property type="taxonomic scope" value="Bacteria"/>
</dbReference>
<dbReference type="OrthoDB" id="9782569at2"/>
<evidence type="ECO:0000259" key="15">
    <source>
        <dbReference type="PROSITE" id="PS51104"/>
    </source>
</evidence>
<evidence type="ECO:0000256" key="5">
    <source>
        <dbReference type="ARBA" id="ARBA00022553"/>
    </source>
</evidence>
<dbReference type="SUPFAM" id="SSF52794">
    <property type="entry name" value="PTS system IIB component-like"/>
    <property type="match status" value="1"/>
</dbReference>
<dbReference type="GO" id="GO:0090563">
    <property type="term" value="F:protein-phosphocysteine-sugar phosphotransferase activity"/>
    <property type="evidence" value="ECO:0007669"/>
    <property type="project" value="TreeGrafter"/>
</dbReference>
<feature type="transmembrane region" description="Helical" evidence="12">
    <location>
        <begin position="490"/>
        <end position="517"/>
    </location>
</feature>
<dbReference type="InterPro" id="IPR004715">
    <property type="entry name" value="PTS_IIA_fruc"/>
</dbReference>
<dbReference type="CDD" id="cd00211">
    <property type="entry name" value="PTS_IIA_fru"/>
    <property type="match status" value="1"/>
</dbReference>
<keyword evidence="10 12" id="KW-1133">Transmembrane helix</keyword>
<evidence type="ECO:0000256" key="6">
    <source>
        <dbReference type="ARBA" id="ARBA00022597"/>
    </source>
</evidence>
<dbReference type="PATRIC" id="fig|1117379.3.peg.3885"/>
<evidence type="ECO:0000259" key="14">
    <source>
        <dbReference type="PROSITE" id="PS51099"/>
    </source>
</evidence>
<feature type="domain" description="PTS EIIA type-2" evidence="13">
    <location>
        <begin position="5"/>
        <end position="149"/>
    </location>
</feature>
<evidence type="ECO:0000256" key="4">
    <source>
        <dbReference type="ARBA" id="ARBA00022475"/>
    </source>
</evidence>
<dbReference type="GO" id="GO:0005737">
    <property type="term" value="C:cytoplasm"/>
    <property type="evidence" value="ECO:0007669"/>
    <property type="project" value="UniProtKB-SubCell"/>
</dbReference>
<dbReference type="EMBL" id="AJLS01000126">
    <property type="protein sequence ID" value="EKN65833.1"/>
    <property type="molecule type" value="Genomic_DNA"/>
</dbReference>
<dbReference type="AlphaFoldDB" id="K6DCN3"/>
<dbReference type="FunFam" id="3.40.930.10:FF:000009">
    <property type="entry name" value="PTS system, fructose specific IIABC component"/>
    <property type="match status" value="1"/>
</dbReference>
<dbReference type="GO" id="GO:0009401">
    <property type="term" value="P:phosphoenolpyruvate-dependent sugar phosphotransferase system"/>
    <property type="evidence" value="ECO:0007669"/>
    <property type="project" value="UniProtKB-KW"/>
</dbReference>
<dbReference type="Gene3D" id="3.40.50.2300">
    <property type="match status" value="1"/>
</dbReference>
<keyword evidence="7" id="KW-0808">Transferase</keyword>
<proteinExistence type="predicted"/>
<dbReference type="eggNOG" id="COG1762">
    <property type="taxonomic scope" value="Bacteria"/>
</dbReference>
<evidence type="ECO:0000256" key="8">
    <source>
        <dbReference type="ARBA" id="ARBA00022683"/>
    </source>
</evidence>
<reference evidence="16 17" key="1">
    <citation type="journal article" date="2012" name="Front. Microbiol.">
        <title>Redundancy and modularity in membrane-associated dissimilatory nitrate reduction in Bacillus.</title>
        <authorList>
            <person name="Heylen K."/>
            <person name="Keltjens J."/>
        </authorList>
    </citation>
    <scope>NUCLEOTIDE SEQUENCE [LARGE SCALE GENOMIC DNA]</scope>
    <source>
        <strain evidence="17">LMG 21833T</strain>
    </source>
</reference>
<accession>K6DCN3</accession>
<evidence type="ECO:0000256" key="10">
    <source>
        <dbReference type="ARBA" id="ARBA00022989"/>
    </source>
</evidence>
<evidence type="ECO:0000313" key="17">
    <source>
        <dbReference type="Proteomes" id="UP000006316"/>
    </source>
</evidence>
<dbReference type="GO" id="GO:0005886">
    <property type="term" value="C:plasma membrane"/>
    <property type="evidence" value="ECO:0007669"/>
    <property type="project" value="UniProtKB-SubCell"/>
</dbReference>
<sequence>MKITELLSKNTILLNIKGNEKESTIDQLVDVLLKADKISDRAEFKAAIVKREEQSTTGIGDGIAIPHAKTKAVKEAAIVFGKSAAGVNYESLDGKPSHLFFMIAAPEGANNTHLEALARLSGLLMKVEVRYELLMATTAEEVIKVINRFDKVEEETPVTKNNEQLVVAVTGCPTGIAHTYMAADSLKVKAKEMGVDIKVETNGSGGAKNILTNEEIEKATAVIVAADINVEMERFKGKHVIQAPVADGIRRPEKLIDKALKQDAPVYQGNGAKSTQDTDQKGSRKGFYKHLMNGVSNMLPFVVGGGILIAISFMFGYNSANPDDPSYNPIAAVIKAIGGDNAFALIVPVLAGFIALSIADRPGFAPGMVGGMMAASGGAGFLGGLIAGFLAGYIVLLLKKLFAGLPRSLEGIKSILIYPLLGIAITGFLMHYVVNNPVAWINKEIADWLTGLGTGNAVLLGIVLGLMMSFDMGGPINKAAYVFGTGLLASGVYGPMAAIMAAGMVPPLAIAIATTVFKSKFNKQDKDAGKACYVMGLSFITEGAIPFAAADPLRVIPSVMAGSAIAGALSMAFGIGLRAPHGGIFVVPLVEGGALLYALAIIIGSVVSALLIGFLKKPVKSV</sequence>
<dbReference type="Proteomes" id="UP000006316">
    <property type="component" value="Unassembled WGS sequence"/>
</dbReference>
<dbReference type="GO" id="GO:0022877">
    <property type="term" value="F:protein-N(PI)-phosphohistidine-fructose phosphotransferase system transporter activity"/>
    <property type="evidence" value="ECO:0007669"/>
    <property type="project" value="InterPro"/>
</dbReference>
<protein>
    <submittedName>
        <fullName evidence="16">PTS family fructose/mannitol porter component IIBC</fullName>
    </submittedName>
</protein>
<evidence type="ECO:0000256" key="1">
    <source>
        <dbReference type="ARBA" id="ARBA00004429"/>
    </source>
</evidence>
<dbReference type="PROSITE" id="PS51104">
    <property type="entry name" value="PTS_EIIC_TYPE_2"/>
    <property type="match status" value="1"/>
</dbReference>
<dbReference type="InterPro" id="IPR036095">
    <property type="entry name" value="PTS_EIIB-like_sf"/>
</dbReference>
<evidence type="ECO:0000256" key="2">
    <source>
        <dbReference type="ARBA" id="ARBA00004496"/>
    </source>
</evidence>
<feature type="transmembrane region" description="Helical" evidence="12">
    <location>
        <begin position="595"/>
        <end position="615"/>
    </location>
</feature>
<comment type="subcellular location">
    <subcellularLocation>
        <location evidence="1">Cell inner membrane</location>
        <topology evidence="1">Multi-pass membrane protein</topology>
    </subcellularLocation>
    <subcellularLocation>
        <location evidence="2">Cytoplasm</location>
    </subcellularLocation>
</comment>
<keyword evidence="6" id="KW-0762">Sugar transport</keyword>
<keyword evidence="8" id="KW-0598">Phosphotransferase system</keyword>
<dbReference type="RefSeq" id="WP_007086746.1">
    <property type="nucleotide sequence ID" value="NZ_AJLS01000126.1"/>
</dbReference>
<feature type="domain" description="PTS EIIB type-2" evidence="14">
    <location>
        <begin position="166"/>
        <end position="261"/>
    </location>
</feature>
<dbReference type="NCBIfam" id="TIGR00848">
    <property type="entry name" value="fruA"/>
    <property type="match status" value="1"/>
</dbReference>
<organism evidence="16 17">
    <name type="scientific">Neobacillus bataviensis LMG 21833</name>
    <dbReference type="NCBI Taxonomy" id="1117379"/>
    <lineage>
        <taxon>Bacteria</taxon>
        <taxon>Bacillati</taxon>
        <taxon>Bacillota</taxon>
        <taxon>Bacilli</taxon>
        <taxon>Bacillales</taxon>
        <taxon>Bacillaceae</taxon>
        <taxon>Neobacillus</taxon>
    </lineage>
</organism>
<evidence type="ECO:0000256" key="12">
    <source>
        <dbReference type="SAM" id="Phobius"/>
    </source>
</evidence>
<feature type="transmembrane region" description="Helical" evidence="12">
    <location>
        <begin position="446"/>
        <end position="470"/>
    </location>
</feature>
<dbReference type="FunFam" id="3.40.50.2300:FF:000014">
    <property type="entry name" value="PTS system fructose-like transporter subunit IIB"/>
    <property type="match status" value="1"/>
</dbReference>
<dbReference type="SUPFAM" id="SSF55804">
    <property type="entry name" value="Phoshotransferase/anion transport protein"/>
    <property type="match status" value="1"/>
</dbReference>
<gene>
    <name evidence="16" type="ORF">BABA_18762</name>
</gene>
<dbReference type="PROSITE" id="PS00372">
    <property type="entry name" value="PTS_EIIA_TYPE_2_HIS"/>
    <property type="match status" value="1"/>
</dbReference>
<evidence type="ECO:0000256" key="11">
    <source>
        <dbReference type="ARBA" id="ARBA00023136"/>
    </source>
</evidence>
<dbReference type="InterPro" id="IPR050864">
    <property type="entry name" value="Bacterial_PTS_Sugar_Transport"/>
</dbReference>
<dbReference type="Pfam" id="PF02302">
    <property type="entry name" value="PTS_IIB"/>
    <property type="match status" value="1"/>
</dbReference>
<evidence type="ECO:0000256" key="7">
    <source>
        <dbReference type="ARBA" id="ARBA00022679"/>
    </source>
</evidence>
<evidence type="ECO:0000256" key="9">
    <source>
        <dbReference type="ARBA" id="ARBA00022692"/>
    </source>
</evidence>
<dbReference type="PROSITE" id="PS51099">
    <property type="entry name" value="PTS_EIIB_TYPE_2"/>
    <property type="match status" value="1"/>
</dbReference>
<dbReference type="InterPro" id="IPR003353">
    <property type="entry name" value="PTS_IIB_fruc"/>
</dbReference>
<evidence type="ECO:0000313" key="16">
    <source>
        <dbReference type="EMBL" id="EKN65833.1"/>
    </source>
</evidence>
<feature type="transmembrane region" description="Helical" evidence="12">
    <location>
        <begin position="371"/>
        <end position="395"/>
    </location>
</feature>
<feature type="transmembrane region" description="Helical" evidence="12">
    <location>
        <begin position="415"/>
        <end position="434"/>
    </location>
</feature>
<keyword evidence="4" id="KW-1003">Cell membrane</keyword>
<feature type="transmembrane region" description="Helical" evidence="12">
    <location>
        <begin position="342"/>
        <end position="359"/>
    </location>
</feature>
<dbReference type="InterPro" id="IPR003501">
    <property type="entry name" value="PTS_EIIB_2/3"/>
</dbReference>
<dbReference type="NCBIfam" id="TIGR01427">
    <property type="entry name" value="PTS_IIC_fructo"/>
    <property type="match status" value="1"/>
</dbReference>
<dbReference type="InterPro" id="IPR016152">
    <property type="entry name" value="PTrfase/Anion_transptr"/>
</dbReference>
<dbReference type="NCBIfam" id="TIGR00829">
    <property type="entry name" value="FRU"/>
    <property type="match status" value="1"/>
</dbReference>
<evidence type="ECO:0000259" key="13">
    <source>
        <dbReference type="PROSITE" id="PS51094"/>
    </source>
</evidence>
<keyword evidence="11 12" id="KW-0472">Membrane</keyword>